<protein>
    <recommendedName>
        <fullName evidence="1">HTH cro/C1-type domain-containing protein</fullName>
    </recommendedName>
</protein>
<dbReference type="SUPFAM" id="SSF47413">
    <property type="entry name" value="lambda repressor-like DNA-binding domains"/>
    <property type="match status" value="1"/>
</dbReference>
<dbReference type="EMBL" id="JBOK01000001">
    <property type="protein sequence ID" value="EXU81937.1"/>
    <property type="molecule type" value="Genomic_DNA"/>
</dbReference>
<comment type="caution">
    <text evidence="2">The sequence shown here is derived from an EMBL/GenBank/DDBJ whole genome shotgun (WGS) entry which is preliminary data.</text>
</comment>
<sequence length="121" mass="13450">MLDGIISSKSITMKNTSSKALMPFEAEDAAEILASKIRVARIARSWTQAELAQRTNLSTRTITSIESGAVNVQWGFVLKVLWSLDLIDDFIESLKSVGMNDTEFTYLAQAQPKRVREKGGR</sequence>
<keyword evidence="3" id="KW-1185">Reference proteome</keyword>
<dbReference type="AlphaFoldDB" id="A0A014QF98"/>
<dbReference type="Proteomes" id="UP000020766">
    <property type="component" value="Unassembled WGS sequence"/>
</dbReference>
<dbReference type="GO" id="GO:0003677">
    <property type="term" value="F:DNA binding"/>
    <property type="evidence" value="ECO:0007669"/>
    <property type="project" value="InterPro"/>
</dbReference>
<organism evidence="2 3">
    <name type="scientific">Comamonas aquatica DA1877</name>
    <dbReference type="NCBI Taxonomy" id="1457173"/>
    <lineage>
        <taxon>Bacteria</taxon>
        <taxon>Pseudomonadati</taxon>
        <taxon>Pseudomonadota</taxon>
        <taxon>Betaproteobacteria</taxon>
        <taxon>Burkholderiales</taxon>
        <taxon>Comamonadaceae</taxon>
        <taxon>Comamonas</taxon>
    </lineage>
</organism>
<proteinExistence type="predicted"/>
<name>A0A014QF98_9BURK</name>
<gene>
    <name evidence="2" type="ORF">AX13_00010</name>
</gene>
<dbReference type="PROSITE" id="PS50943">
    <property type="entry name" value="HTH_CROC1"/>
    <property type="match status" value="1"/>
</dbReference>
<dbReference type="Gene3D" id="1.10.260.40">
    <property type="entry name" value="lambda repressor-like DNA-binding domains"/>
    <property type="match status" value="1"/>
</dbReference>
<dbReference type="InterPro" id="IPR010982">
    <property type="entry name" value="Lambda_DNA-bd_dom_sf"/>
</dbReference>
<evidence type="ECO:0000259" key="1">
    <source>
        <dbReference type="PROSITE" id="PS50943"/>
    </source>
</evidence>
<feature type="domain" description="HTH cro/C1-type" evidence="1">
    <location>
        <begin position="37"/>
        <end position="90"/>
    </location>
</feature>
<evidence type="ECO:0000313" key="3">
    <source>
        <dbReference type="Proteomes" id="UP000020766"/>
    </source>
</evidence>
<dbReference type="Pfam" id="PF13560">
    <property type="entry name" value="HTH_31"/>
    <property type="match status" value="1"/>
</dbReference>
<dbReference type="CDD" id="cd00093">
    <property type="entry name" value="HTH_XRE"/>
    <property type="match status" value="1"/>
</dbReference>
<evidence type="ECO:0000313" key="2">
    <source>
        <dbReference type="EMBL" id="EXU81937.1"/>
    </source>
</evidence>
<accession>A0A014QF98</accession>
<reference evidence="2 3" key="1">
    <citation type="submission" date="2014-01" db="EMBL/GenBank/DDBJ databases">
        <title>Interspecies Systems Biology Uncovers Metabolites Affecting C. elegans Gene Expression and Life History Traits.</title>
        <authorList>
            <person name="Watson E."/>
            <person name="Macneil L.T."/>
            <person name="Ritter A.D."/>
            <person name="Yilmaz L.S."/>
            <person name="Rosebrock A.P."/>
            <person name="Caudy A.A."/>
            <person name="Walhout A.J."/>
        </authorList>
    </citation>
    <scope>NUCLEOTIDE SEQUENCE [LARGE SCALE GENOMIC DNA]</scope>
    <source>
        <strain evidence="2 3">DA1877</strain>
    </source>
</reference>
<dbReference type="InterPro" id="IPR001387">
    <property type="entry name" value="Cro/C1-type_HTH"/>
</dbReference>
<dbReference type="SMART" id="SM00530">
    <property type="entry name" value="HTH_XRE"/>
    <property type="match status" value="1"/>
</dbReference>